<dbReference type="InterPro" id="IPR003751">
    <property type="entry name" value="CsrA"/>
</dbReference>
<keyword evidence="4" id="KW-0678">Repressor</keyword>
<comment type="subunit">
    <text evidence="4">Homodimer; the beta-strands of each monomer intercalate to form a hydrophobic core, while the alpha-helices form wings that extend away from the core.</text>
</comment>
<name>A0ABN8G016_9BACL</name>
<dbReference type="RefSeq" id="WP_236338595.1">
    <property type="nucleotide sequence ID" value="NZ_CAKMMF010000002.1"/>
</dbReference>
<comment type="subcellular location">
    <subcellularLocation>
        <location evidence="4">Cytoplasm</location>
    </subcellularLocation>
</comment>
<dbReference type="Gene3D" id="2.60.40.4380">
    <property type="entry name" value="Translational regulator CsrA"/>
    <property type="match status" value="1"/>
</dbReference>
<dbReference type="NCBIfam" id="TIGR00202">
    <property type="entry name" value="csrA"/>
    <property type="match status" value="1"/>
</dbReference>
<proteinExistence type="inferred from homology"/>
<evidence type="ECO:0000313" key="7">
    <source>
        <dbReference type="Proteomes" id="UP000838686"/>
    </source>
</evidence>
<comment type="caution">
    <text evidence="6">The sequence shown here is derived from an EMBL/GenBank/DDBJ whole genome shotgun (WGS) entry which is preliminary data.</text>
</comment>
<keyword evidence="7" id="KW-1185">Reference proteome</keyword>
<dbReference type="HAMAP" id="MF_00167">
    <property type="entry name" value="CsrA"/>
    <property type="match status" value="1"/>
</dbReference>
<dbReference type="PANTHER" id="PTHR34984:SF1">
    <property type="entry name" value="CARBON STORAGE REGULATOR"/>
    <property type="match status" value="1"/>
</dbReference>
<keyword evidence="1 4" id="KW-0963">Cytoplasm</keyword>
<comment type="function">
    <text evidence="4">A translational regulator that binds mRNA to regulate translation initiation and/or mRNA stability. Usually binds in the 5'-UTR at or near the Shine-Dalgarno sequence preventing ribosome-binding, thus repressing translation. Its main target seems to be the major flagellin gene, while its function is anatagonized by FliW.</text>
</comment>
<dbReference type="NCBIfam" id="NF002469">
    <property type="entry name" value="PRK01712.1"/>
    <property type="match status" value="1"/>
</dbReference>
<evidence type="ECO:0000256" key="4">
    <source>
        <dbReference type="HAMAP-Rule" id="MF_00167"/>
    </source>
</evidence>
<accession>A0ABN8G016</accession>
<dbReference type="Pfam" id="PF02599">
    <property type="entry name" value="CsrA"/>
    <property type="match status" value="1"/>
</dbReference>
<feature type="region of interest" description="Disordered" evidence="5">
    <location>
        <begin position="58"/>
        <end position="79"/>
    </location>
</feature>
<evidence type="ECO:0000256" key="5">
    <source>
        <dbReference type="SAM" id="MobiDB-lite"/>
    </source>
</evidence>
<evidence type="ECO:0000256" key="3">
    <source>
        <dbReference type="ARBA" id="ARBA00022884"/>
    </source>
</evidence>
<organism evidence="6 7">
    <name type="scientific">Paenibacillus plantiphilus</name>
    <dbReference type="NCBI Taxonomy" id="2905650"/>
    <lineage>
        <taxon>Bacteria</taxon>
        <taxon>Bacillati</taxon>
        <taxon>Bacillota</taxon>
        <taxon>Bacilli</taxon>
        <taxon>Bacillales</taxon>
        <taxon>Paenibacillaceae</taxon>
        <taxon>Paenibacillus</taxon>
    </lineage>
</organism>
<sequence>MLVLKRKVGEIIRIGDHIEVHVLAVEGEVLKLGFVAPRHVSIMRSEIYEAIRQENLQAGKQENDPKRLLHLLGRKPNDA</sequence>
<protein>
    <recommendedName>
        <fullName evidence="4">Translational regulator CsrA</fullName>
    </recommendedName>
</protein>
<dbReference type="Proteomes" id="UP000838686">
    <property type="component" value="Unassembled WGS sequence"/>
</dbReference>
<dbReference type="InterPro" id="IPR036107">
    <property type="entry name" value="CsrA_sf"/>
</dbReference>
<dbReference type="EMBL" id="CAKMMF010000002">
    <property type="protein sequence ID" value="CAH1192983.1"/>
    <property type="molecule type" value="Genomic_DNA"/>
</dbReference>
<keyword evidence="2 4" id="KW-0810">Translation regulation</keyword>
<evidence type="ECO:0000256" key="1">
    <source>
        <dbReference type="ARBA" id="ARBA00022490"/>
    </source>
</evidence>
<dbReference type="PANTHER" id="PTHR34984">
    <property type="entry name" value="CARBON STORAGE REGULATOR"/>
    <property type="match status" value="1"/>
</dbReference>
<evidence type="ECO:0000313" key="6">
    <source>
        <dbReference type="EMBL" id="CAH1192983.1"/>
    </source>
</evidence>
<evidence type="ECO:0000256" key="2">
    <source>
        <dbReference type="ARBA" id="ARBA00022845"/>
    </source>
</evidence>
<keyword evidence="3 4" id="KW-0694">RNA-binding</keyword>
<keyword evidence="4" id="KW-1005">Bacterial flagellum biogenesis</keyword>
<gene>
    <name evidence="4 6" type="primary">csrA</name>
    <name evidence="6" type="ORF">PAECIP111893_00364</name>
</gene>
<dbReference type="SUPFAM" id="SSF117130">
    <property type="entry name" value="CsrA-like"/>
    <property type="match status" value="1"/>
</dbReference>
<comment type="similarity">
    <text evidence="4">Belongs to the CsrA/RsmA family.</text>
</comment>
<reference evidence="6" key="1">
    <citation type="submission" date="2022-01" db="EMBL/GenBank/DDBJ databases">
        <authorList>
            <person name="Criscuolo A."/>
        </authorList>
    </citation>
    <scope>NUCLEOTIDE SEQUENCE</scope>
    <source>
        <strain evidence="6">CIP111893</strain>
    </source>
</reference>